<dbReference type="EMBL" id="LWQT01000038">
    <property type="protein sequence ID" value="OAN53890.1"/>
    <property type="molecule type" value="Genomic_DNA"/>
</dbReference>
<dbReference type="STRING" id="1285242.A6A04_13440"/>
<organism evidence="2 3">
    <name type="scientific">Paramagnetospirillum marisnigri</name>
    <dbReference type="NCBI Taxonomy" id="1285242"/>
    <lineage>
        <taxon>Bacteria</taxon>
        <taxon>Pseudomonadati</taxon>
        <taxon>Pseudomonadota</taxon>
        <taxon>Alphaproteobacteria</taxon>
        <taxon>Rhodospirillales</taxon>
        <taxon>Magnetospirillaceae</taxon>
        <taxon>Paramagnetospirillum</taxon>
    </lineage>
</organism>
<evidence type="ECO:0000313" key="2">
    <source>
        <dbReference type="EMBL" id="OAN53890.1"/>
    </source>
</evidence>
<dbReference type="OrthoDB" id="8116547at2"/>
<sequence length="70" mass="7559">MKIRLKTTMAGPDGSFQPGQIVDFERGRAYALIEGGYAEQIGGEEPVSEPEVATLPQPKTAIIKTGKARR</sequence>
<comment type="caution">
    <text evidence="2">The sequence shown here is derived from an EMBL/GenBank/DDBJ whole genome shotgun (WGS) entry which is preliminary data.</text>
</comment>
<dbReference type="Proteomes" id="UP000078428">
    <property type="component" value="Unassembled WGS sequence"/>
</dbReference>
<reference evidence="2 3" key="1">
    <citation type="submission" date="2016-04" db="EMBL/GenBank/DDBJ databases">
        <title>Draft genome sequence of freshwater magnetotactic bacteria Magnetospirillum marisnigri SP-1 and Magnetospirillum moscoviense BB-1.</title>
        <authorList>
            <person name="Koziaeva V."/>
            <person name="Dziuba M.V."/>
            <person name="Ivanov T.M."/>
            <person name="Kuznetsov B."/>
            <person name="Grouzdev D.S."/>
        </authorList>
    </citation>
    <scope>NUCLEOTIDE SEQUENCE [LARGE SCALE GENOMIC DNA]</scope>
    <source>
        <strain evidence="2 3">SP-1</strain>
    </source>
</reference>
<gene>
    <name evidence="2" type="ORF">A6A04_13440</name>
</gene>
<proteinExistence type="predicted"/>
<name>A0A178MUE1_9PROT</name>
<keyword evidence="3" id="KW-1185">Reference proteome</keyword>
<protein>
    <submittedName>
        <fullName evidence="2">Uncharacterized protein</fullName>
    </submittedName>
</protein>
<dbReference type="AlphaFoldDB" id="A0A178MUE1"/>
<evidence type="ECO:0000256" key="1">
    <source>
        <dbReference type="SAM" id="MobiDB-lite"/>
    </source>
</evidence>
<accession>A0A178MUE1</accession>
<dbReference type="RefSeq" id="WP_068489931.1">
    <property type="nucleotide sequence ID" value="NZ_LWQT01000038.1"/>
</dbReference>
<evidence type="ECO:0000313" key="3">
    <source>
        <dbReference type="Proteomes" id="UP000078428"/>
    </source>
</evidence>
<feature type="region of interest" description="Disordered" evidence="1">
    <location>
        <begin position="1"/>
        <end position="20"/>
    </location>
</feature>